<dbReference type="EMBL" id="CP026652">
    <property type="protein sequence ID" value="AVH59777.1"/>
    <property type="molecule type" value="Genomic_DNA"/>
</dbReference>
<dbReference type="RefSeq" id="WP_099500162.1">
    <property type="nucleotide sequence ID" value="NZ_CP026652.1"/>
</dbReference>
<proteinExistence type="predicted"/>
<name>A0ABM6SYL2_9ACTN</name>
<keyword evidence="2" id="KW-1185">Reference proteome</keyword>
<protein>
    <submittedName>
        <fullName evidence="1">Uncharacterized protein</fullName>
    </submittedName>
</protein>
<sequence length="109" mass="12206">MVEQEHPLVRDVYPSLVAELVTLLEDQGERELAICAWDLRMAGECGCGDDFCQSIRTADHPQGQPYGAGHRCVLLLPSEGMLNLDVVNGRIMYIEVLDRAKMHRQDAQP</sequence>
<gene>
    <name evidence="1" type="ORF">C4B68_32960</name>
</gene>
<dbReference type="Proteomes" id="UP000238413">
    <property type="component" value="Chromosome"/>
</dbReference>
<evidence type="ECO:0000313" key="1">
    <source>
        <dbReference type="EMBL" id="AVH59777.1"/>
    </source>
</evidence>
<organism evidence="1 2">
    <name type="scientific">Streptomyces dengpaensis</name>
    <dbReference type="NCBI Taxonomy" id="2049881"/>
    <lineage>
        <taxon>Bacteria</taxon>
        <taxon>Bacillati</taxon>
        <taxon>Actinomycetota</taxon>
        <taxon>Actinomycetes</taxon>
        <taxon>Kitasatosporales</taxon>
        <taxon>Streptomycetaceae</taxon>
        <taxon>Streptomyces</taxon>
    </lineage>
</organism>
<accession>A0ABM6SYL2</accession>
<evidence type="ECO:0000313" key="2">
    <source>
        <dbReference type="Proteomes" id="UP000238413"/>
    </source>
</evidence>
<reference evidence="1 2" key="1">
    <citation type="submission" date="2018-02" db="EMBL/GenBank/DDBJ databases">
        <title>Complete genome sequence of Streptomyces dengpaensis, the producer of angucyclines.</title>
        <authorList>
            <person name="Yumei L."/>
        </authorList>
    </citation>
    <scope>NUCLEOTIDE SEQUENCE [LARGE SCALE GENOMIC DNA]</scope>
    <source>
        <strain evidence="1 2">XZHG99</strain>
    </source>
</reference>